<proteinExistence type="predicted"/>
<comment type="caution">
    <text evidence="2">The sequence shown here is derived from an EMBL/GenBank/DDBJ whole genome shotgun (WGS) entry which is preliminary data.</text>
</comment>
<dbReference type="EMBL" id="MHLA01000005">
    <property type="protein sequence ID" value="OGZ00229.1"/>
    <property type="molecule type" value="Genomic_DNA"/>
</dbReference>
<dbReference type="InterPro" id="IPR018911">
    <property type="entry name" value="Gmad2_Ig-like_dom"/>
</dbReference>
<organism evidence="2 3">
    <name type="scientific">Candidatus Liptonbacteria bacterium RIFCSPLOWO2_01_FULL_52_25</name>
    <dbReference type="NCBI Taxonomy" id="1798650"/>
    <lineage>
        <taxon>Bacteria</taxon>
        <taxon>Candidatus Liptoniibacteriota</taxon>
    </lineage>
</organism>
<reference evidence="2 3" key="1">
    <citation type="journal article" date="2016" name="Nat. Commun.">
        <title>Thousands of microbial genomes shed light on interconnected biogeochemical processes in an aquifer system.</title>
        <authorList>
            <person name="Anantharaman K."/>
            <person name="Brown C.T."/>
            <person name="Hug L.A."/>
            <person name="Sharon I."/>
            <person name="Castelle C.J."/>
            <person name="Probst A.J."/>
            <person name="Thomas B.C."/>
            <person name="Singh A."/>
            <person name="Wilkins M.J."/>
            <person name="Karaoz U."/>
            <person name="Brodie E.L."/>
            <person name="Williams K.H."/>
            <person name="Hubbard S.S."/>
            <person name="Banfield J.F."/>
        </authorList>
    </citation>
    <scope>NUCLEOTIDE SEQUENCE [LARGE SCALE GENOMIC DNA]</scope>
</reference>
<gene>
    <name evidence="2" type="ORF">A2945_04335</name>
</gene>
<dbReference type="STRING" id="1798650.A2945_04335"/>
<dbReference type="Pfam" id="PF10648">
    <property type="entry name" value="Gmad2"/>
    <property type="match status" value="1"/>
</dbReference>
<evidence type="ECO:0000259" key="1">
    <source>
        <dbReference type="Pfam" id="PF10648"/>
    </source>
</evidence>
<sequence length="152" mass="16399">MRKTAIIIAVVLAVIIFVLLAAVLFIPAKRSAAPVIPTPASAPVQYKDGSLVVSSPLPNSIITSPVVIEGTARGTWYFEASFPVRILDADGTELGIVPAQAQSDWMTTDFVPFKATVEFRAPKFAEGTLLLHNDNPSGLPENDKELRVPIRF</sequence>
<accession>A0A1G2CFQ4</accession>
<evidence type="ECO:0000313" key="3">
    <source>
        <dbReference type="Proteomes" id="UP000178880"/>
    </source>
</evidence>
<feature type="domain" description="Bacterial spore germination immunoglobulin-like" evidence="1">
    <location>
        <begin position="51"/>
        <end position="137"/>
    </location>
</feature>
<dbReference type="AlphaFoldDB" id="A0A1G2CFQ4"/>
<name>A0A1G2CFQ4_9BACT</name>
<protein>
    <recommendedName>
        <fullName evidence="1">Bacterial spore germination immunoglobulin-like domain-containing protein</fullName>
    </recommendedName>
</protein>
<evidence type="ECO:0000313" key="2">
    <source>
        <dbReference type="EMBL" id="OGZ00229.1"/>
    </source>
</evidence>
<dbReference type="Proteomes" id="UP000178880">
    <property type="component" value="Unassembled WGS sequence"/>
</dbReference>